<comment type="caution">
    <text evidence="2">The sequence shown here is derived from an EMBL/GenBank/DDBJ whole genome shotgun (WGS) entry which is preliminary data.</text>
</comment>
<evidence type="ECO:0000313" key="2">
    <source>
        <dbReference type="EMBL" id="REF85926.1"/>
    </source>
</evidence>
<dbReference type="PANTHER" id="PTHR30050:SF5">
    <property type="entry name" value="DNAA REGULATORY INACTIVATOR HDA"/>
    <property type="match status" value="1"/>
</dbReference>
<dbReference type="AlphaFoldDB" id="A0A3D9YTJ9"/>
<dbReference type="Gene3D" id="1.10.8.60">
    <property type="match status" value="1"/>
</dbReference>
<dbReference type="Gene3D" id="3.40.50.300">
    <property type="entry name" value="P-loop containing nucleotide triphosphate hydrolases"/>
    <property type="match status" value="1"/>
</dbReference>
<dbReference type="InterPro" id="IPR027417">
    <property type="entry name" value="P-loop_NTPase"/>
</dbReference>
<protein>
    <submittedName>
        <fullName evidence="2">DnaA protein</fullName>
    </submittedName>
</protein>
<dbReference type="GO" id="GO:0003688">
    <property type="term" value="F:DNA replication origin binding"/>
    <property type="evidence" value="ECO:0007669"/>
    <property type="project" value="TreeGrafter"/>
</dbReference>
<organism evidence="2 3">
    <name type="scientific">Methylovirgula ligni</name>
    <dbReference type="NCBI Taxonomy" id="569860"/>
    <lineage>
        <taxon>Bacteria</taxon>
        <taxon>Pseudomonadati</taxon>
        <taxon>Pseudomonadota</taxon>
        <taxon>Alphaproteobacteria</taxon>
        <taxon>Hyphomicrobiales</taxon>
        <taxon>Beijerinckiaceae</taxon>
        <taxon>Methylovirgula</taxon>
    </lineage>
</organism>
<dbReference type="InterPro" id="IPR003593">
    <property type="entry name" value="AAA+_ATPase"/>
</dbReference>
<name>A0A3D9YTJ9_9HYPH</name>
<dbReference type="SMART" id="SM00382">
    <property type="entry name" value="AAA"/>
    <property type="match status" value="1"/>
</dbReference>
<dbReference type="EMBL" id="QUMO01000003">
    <property type="protein sequence ID" value="REF85926.1"/>
    <property type="molecule type" value="Genomic_DNA"/>
</dbReference>
<sequence length="236" mass="25231">MKFGPRVPRWQQLGLELPIEPHFSRADFLVSQSNAAALQMIEAWPHWPGNILLLVGGPGSGKSHLAAIWAARAGAEIFSGARLAESDVASLAALTAKPALVVDDADALGGAEAALFHLFNLARQEKQSVLLTARRPPDLWGLAIPDLVSRLRLAPVAELGAPDDELLRAVLQKLFRDRQLLVDGSVVDYIALHIERSLGVARAVVEALDRMALARGGAVTRALARELLADAGDEAD</sequence>
<reference evidence="2 3" key="1">
    <citation type="submission" date="2018-08" db="EMBL/GenBank/DDBJ databases">
        <title>Genomic Encyclopedia of Type Strains, Phase IV (KMG-IV): sequencing the most valuable type-strain genomes for metagenomic binning, comparative biology and taxonomic classification.</title>
        <authorList>
            <person name="Goeker M."/>
        </authorList>
    </citation>
    <scope>NUCLEOTIDE SEQUENCE [LARGE SCALE GENOMIC DNA]</scope>
    <source>
        <strain evidence="2 3">BW863</strain>
    </source>
</reference>
<dbReference type="Proteomes" id="UP000256900">
    <property type="component" value="Unassembled WGS sequence"/>
</dbReference>
<feature type="domain" description="AAA+ ATPase" evidence="1">
    <location>
        <begin position="48"/>
        <end position="163"/>
    </location>
</feature>
<dbReference type="RefSeq" id="WP_115836524.1">
    <property type="nucleotide sequence ID" value="NZ_CP025086.1"/>
</dbReference>
<keyword evidence="3" id="KW-1185">Reference proteome</keyword>
<dbReference type="GO" id="GO:0005886">
    <property type="term" value="C:plasma membrane"/>
    <property type="evidence" value="ECO:0007669"/>
    <property type="project" value="TreeGrafter"/>
</dbReference>
<dbReference type="GO" id="GO:0006270">
    <property type="term" value="P:DNA replication initiation"/>
    <property type="evidence" value="ECO:0007669"/>
    <property type="project" value="TreeGrafter"/>
</dbReference>
<proteinExistence type="predicted"/>
<accession>A0A3D9YTJ9</accession>
<gene>
    <name evidence="2" type="ORF">DES32_1966</name>
</gene>
<dbReference type="SUPFAM" id="SSF52540">
    <property type="entry name" value="P-loop containing nucleoside triphosphate hydrolases"/>
    <property type="match status" value="1"/>
</dbReference>
<dbReference type="PANTHER" id="PTHR30050">
    <property type="entry name" value="CHROMOSOMAL REPLICATION INITIATOR PROTEIN DNAA"/>
    <property type="match status" value="1"/>
</dbReference>
<dbReference type="OrthoDB" id="7390113at2"/>
<evidence type="ECO:0000259" key="1">
    <source>
        <dbReference type="SMART" id="SM00382"/>
    </source>
</evidence>
<evidence type="ECO:0000313" key="3">
    <source>
        <dbReference type="Proteomes" id="UP000256900"/>
    </source>
</evidence>